<dbReference type="PANTHER" id="PTHR37187">
    <property type="entry name" value="EXPRESSED PROTEIN"/>
    <property type="match status" value="1"/>
</dbReference>
<dbReference type="EMBL" id="PGOL01001681">
    <property type="protein sequence ID" value="PKI55678.1"/>
    <property type="molecule type" value="Genomic_DNA"/>
</dbReference>
<reference evidence="4" key="1">
    <citation type="journal article" date="2017" name="Plant J.">
        <title>The pomegranate (Punica granatum L.) genome and the genomics of punicalagin biosynthesis.</title>
        <authorList>
            <person name="Qin G."/>
            <person name="Xu C."/>
            <person name="Ming R."/>
            <person name="Tang H."/>
            <person name="Guyot R."/>
            <person name="Kramer E.M."/>
            <person name="Hu Y."/>
            <person name="Yi X."/>
            <person name="Qi Y."/>
            <person name="Xu X."/>
            <person name="Gao Z."/>
            <person name="Pan H."/>
            <person name="Jian J."/>
            <person name="Tian Y."/>
            <person name="Yue Z."/>
            <person name="Xu Y."/>
        </authorList>
    </citation>
    <scope>NUCLEOTIDE SEQUENCE [LARGE SCALE GENOMIC DNA]</scope>
    <source>
        <strain evidence="4">cv. Dabenzi</strain>
    </source>
</reference>
<dbReference type="AlphaFoldDB" id="A0A218WKE7"/>
<accession>A0A218WKE7</accession>
<dbReference type="EMBL" id="MTKT01003953">
    <property type="protein sequence ID" value="OWM73304.1"/>
    <property type="molecule type" value="Genomic_DNA"/>
</dbReference>
<name>A0A218WKE7_PUNGR</name>
<dbReference type="Proteomes" id="UP000233551">
    <property type="component" value="Unassembled WGS sequence"/>
</dbReference>
<evidence type="ECO:0000313" key="4">
    <source>
        <dbReference type="Proteomes" id="UP000197138"/>
    </source>
</evidence>
<comment type="caution">
    <text evidence="2">The sequence shown here is derived from an EMBL/GenBank/DDBJ whole genome shotgun (WGS) entry which is preliminary data.</text>
</comment>
<evidence type="ECO:0000313" key="5">
    <source>
        <dbReference type="Proteomes" id="UP000233551"/>
    </source>
</evidence>
<feature type="compositionally biased region" description="Basic and acidic residues" evidence="1">
    <location>
        <begin position="172"/>
        <end position="184"/>
    </location>
</feature>
<dbReference type="Proteomes" id="UP000197138">
    <property type="component" value="Unassembled WGS sequence"/>
</dbReference>
<feature type="region of interest" description="Disordered" evidence="1">
    <location>
        <begin position="38"/>
        <end position="119"/>
    </location>
</feature>
<feature type="region of interest" description="Disordered" evidence="1">
    <location>
        <begin position="1"/>
        <end position="22"/>
    </location>
</feature>
<evidence type="ECO:0000256" key="1">
    <source>
        <dbReference type="SAM" id="MobiDB-lite"/>
    </source>
</evidence>
<organism evidence="2 4">
    <name type="scientific">Punica granatum</name>
    <name type="common">Pomegranate</name>
    <dbReference type="NCBI Taxonomy" id="22663"/>
    <lineage>
        <taxon>Eukaryota</taxon>
        <taxon>Viridiplantae</taxon>
        <taxon>Streptophyta</taxon>
        <taxon>Embryophyta</taxon>
        <taxon>Tracheophyta</taxon>
        <taxon>Spermatophyta</taxon>
        <taxon>Magnoliopsida</taxon>
        <taxon>eudicotyledons</taxon>
        <taxon>Gunneridae</taxon>
        <taxon>Pentapetalae</taxon>
        <taxon>rosids</taxon>
        <taxon>malvids</taxon>
        <taxon>Myrtales</taxon>
        <taxon>Lythraceae</taxon>
        <taxon>Punica</taxon>
    </lineage>
</organism>
<evidence type="ECO:0000313" key="2">
    <source>
        <dbReference type="EMBL" id="OWM73304.1"/>
    </source>
</evidence>
<feature type="compositionally biased region" description="Basic and acidic residues" evidence="1">
    <location>
        <begin position="8"/>
        <end position="22"/>
    </location>
</feature>
<keyword evidence="5" id="KW-1185">Reference proteome</keyword>
<reference evidence="3 5" key="3">
    <citation type="submission" date="2017-11" db="EMBL/GenBank/DDBJ databases">
        <title>De-novo sequencing of pomegranate (Punica granatum L.) genome.</title>
        <authorList>
            <person name="Akparov Z."/>
            <person name="Amiraslanov A."/>
            <person name="Hajiyeva S."/>
            <person name="Abbasov M."/>
            <person name="Kaur K."/>
            <person name="Hamwieh A."/>
            <person name="Solovyev V."/>
            <person name="Salamov A."/>
            <person name="Braich B."/>
            <person name="Kosarev P."/>
            <person name="Mahmoud A."/>
            <person name="Hajiyev E."/>
            <person name="Babayeva S."/>
            <person name="Izzatullayeva V."/>
            <person name="Mammadov A."/>
            <person name="Mammadov A."/>
            <person name="Sharifova S."/>
            <person name="Ojaghi J."/>
            <person name="Eynullazada K."/>
            <person name="Bayramov B."/>
            <person name="Abdulazimova A."/>
            <person name="Shahmuradov I."/>
        </authorList>
    </citation>
    <scope>NUCLEOTIDE SEQUENCE [LARGE SCALE GENOMIC DNA]</scope>
    <source>
        <strain evidence="3">AG2017</strain>
        <strain evidence="5">cv. AG2017</strain>
        <tissue evidence="3">Leaf</tissue>
    </source>
</reference>
<sequence length="232" mass="25205">MEEASNGKVKEALQKVEGVVKEDAEYVVDSVKELVKELMDGESEPVAKESEDRKDASWSSSSDEEKEEDPREDNTENAGPVAAVEETVEEVSETVVDSTIAESEPSGSQEQKEVPEVEYKEEEVAIVASSEGKNVVEVTEAVTEQISETTLLPPVETKAEPAPTSSVLPIQDESRGDLAPKESEDPPPQPPAAETPVTTVNPPIIPVSHRVLHPTSWRSCCGLFDALRRSNR</sequence>
<feature type="region of interest" description="Disordered" evidence="1">
    <location>
        <begin position="147"/>
        <end position="203"/>
    </location>
</feature>
<dbReference type="PANTHER" id="PTHR37187:SF7">
    <property type="entry name" value="EXPRESSED PROTEIN"/>
    <property type="match status" value="1"/>
</dbReference>
<gene>
    <name evidence="2" type="ORF">CDL15_Pgr001418</name>
    <name evidence="3" type="ORF">CRG98_023894</name>
</gene>
<proteinExistence type="predicted"/>
<protein>
    <submittedName>
        <fullName evidence="2">Uncharacterized protein</fullName>
    </submittedName>
</protein>
<evidence type="ECO:0000313" key="3">
    <source>
        <dbReference type="EMBL" id="PKI55678.1"/>
    </source>
</evidence>
<feature type="compositionally biased region" description="Basic and acidic residues" evidence="1">
    <location>
        <begin position="38"/>
        <end position="56"/>
    </location>
</feature>
<reference evidence="2" key="2">
    <citation type="submission" date="2017-06" db="EMBL/GenBank/DDBJ databases">
        <title>The pomegranate genome and the genomics of punicalagin biosynthesis.</title>
        <authorList>
            <person name="Xu C."/>
        </authorList>
    </citation>
    <scope>NUCLEOTIDE SEQUENCE [LARGE SCALE GENOMIC DNA]</scope>
    <source>
        <tissue evidence="2">Fresh leaf</tissue>
    </source>
</reference>